<keyword evidence="2" id="KW-1185">Reference proteome</keyword>
<accession>G2J8Y2</accession>
<name>G2J8Y2_9BURK</name>
<proteinExistence type="predicted"/>
<comment type="caution">
    <text evidence="1">The sequence shown here is derived from an EMBL/GenBank/DDBJ whole genome shotgun (WGS) entry which is preliminary data.</text>
</comment>
<protein>
    <submittedName>
        <fullName evidence="1">Putative Type III secretion system apparatus protein, ssaM</fullName>
    </submittedName>
</protein>
<sequence>MDSTAQSRLDEFVRNMRAPVQQEDNFLTWQEEPFRFIVEPQETHLIISIEQTALEADSERQLLELYRRAAPQRFMGLPVRIYQQNASMTGTLALPWDAVETEHLLKLCDALRHLFESASLNTTD</sequence>
<organism evidence="1 2">
    <name type="scientific">Candidatus Glomeribacter gigasporarum BEG34</name>
    <dbReference type="NCBI Taxonomy" id="1070319"/>
    <lineage>
        <taxon>Bacteria</taxon>
        <taxon>Pseudomonadati</taxon>
        <taxon>Pseudomonadota</taxon>
        <taxon>Betaproteobacteria</taxon>
        <taxon>Burkholderiales</taxon>
        <taxon>Burkholderiaceae</taxon>
        <taxon>Candidatus Glomeribacter</taxon>
    </lineage>
</organism>
<dbReference type="Proteomes" id="UP000054051">
    <property type="component" value="Unassembled WGS sequence"/>
</dbReference>
<gene>
    <name evidence="1" type="ORF">CAGGBEG34_210097</name>
</gene>
<dbReference type="RefSeq" id="WP_006682459.1">
    <property type="nucleotide sequence ID" value="NZ_CAFB01000038.1"/>
</dbReference>
<reference evidence="1 2" key="1">
    <citation type="submission" date="2011-08" db="EMBL/GenBank/DDBJ databases">
        <title>The genome of the obligate endobacterium of an arbuscular mycorrhizal fungus reveals an interphylum network of nutritional interactions.</title>
        <authorList>
            <person name="Ghignone S."/>
            <person name="Salvioli A."/>
            <person name="Anca I."/>
            <person name="Lumini E."/>
            <person name="Ortu G."/>
            <person name="Petiti L."/>
            <person name="Cruveiller S."/>
            <person name="Bianciotto V."/>
            <person name="Piffanelli P."/>
            <person name="Lanfranco L."/>
            <person name="Bonfante P."/>
        </authorList>
    </citation>
    <scope>NUCLEOTIDE SEQUENCE [LARGE SCALE GENOMIC DNA]</scope>
    <source>
        <strain evidence="1 2">BEG34</strain>
    </source>
</reference>
<dbReference type="STRING" id="1070319.CAGGBEG34_210097"/>
<evidence type="ECO:0000313" key="2">
    <source>
        <dbReference type="Proteomes" id="UP000054051"/>
    </source>
</evidence>
<dbReference type="EMBL" id="CAFB01000038">
    <property type="protein sequence ID" value="CCD29229.1"/>
    <property type="molecule type" value="Genomic_DNA"/>
</dbReference>
<dbReference type="AlphaFoldDB" id="G2J8Y2"/>
<dbReference type="OrthoDB" id="9836022at2"/>
<evidence type="ECO:0000313" key="1">
    <source>
        <dbReference type="EMBL" id="CCD29229.1"/>
    </source>
</evidence>